<dbReference type="Proteomes" id="UP000235347">
    <property type="component" value="Unassembled WGS sequence"/>
</dbReference>
<dbReference type="GO" id="GO:0016491">
    <property type="term" value="F:oxidoreductase activity"/>
    <property type="evidence" value="ECO:0007669"/>
    <property type="project" value="InterPro"/>
</dbReference>
<dbReference type="Pfam" id="PF00107">
    <property type="entry name" value="ADH_zinc_N"/>
    <property type="match status" value="1"/>
</dbReference>
<gene>
    <name evidence="2" type="ORF">C0Z19_13785</name>
</gene>
<proteinExistence type="predicted"/>
<dbReference type="Pfam" id="PF08240">
    <property type="entry name" value="ADH_N"/>
    <property type="match status" value="1"/>
</dbReference>
<feature type="domain" description="Enoyl reductase (ER)" evidence="1">
    <location>
        <begin position="10"/>
        <end position="330"/>
    </location>
</feature>
<dbReference type="InterPro" id="IPR013149">
    <property type="entry name" value="ADH-like_C"/>
</dbReference>
<dbReference type="InterPro" id="IPR020843">
    <property type="entry name" value="ER"/>
</dbReference>
<dbReference type="AlphaFoldDB" id="A0A2N7W4U4"/>
<dbReference type="InterPro" id="IPR052711">
    <property type="entry name" value="Zinc_ADH-like"/>
</dbReference>
<dbReference type="SUPFAM" id="SSF51735">
    <property type="entry name" value="NAD(P)-binding Rossmann-fold domains"/>
    <property type="match status" value="1"/>
</dbReference>
<keyword evidence="3" id="KW-1185">Reference proteome</keyword>
<dbReference type="SUPFAM" id="SSF50129">
    <property type="entry name" value="GroES-like"/>
    <property type="match status" value="1"/>
</dbReference>
<dbReference type="InterPro" id="IPR011032">
    <property type="entry name" value="GroES-like_sf"/>
</dbReference>
<reference evidence="2 3" key="1">
    <citation type="submission" date="2018-01" db="EMBL/GenBank/DDBJ databases">
        <title>Whole genome analyses suggest that Burkholderia sensu lato contains two further novel genera in the rhizoxinica-symbiotica group Mycetohabitans gen. nov., and Trinickia gen. nov.: implications for the evolution of diazotrophy and nodulation in the Burkholderiaceae.</title>
        <authorList>
            <person name="Estrada-de los Santos P."/>
            <person name="Palmer M."/>
            <person name="Chavez-Ramirez B."/>
            <person name="Beukes C."/>
            <person name="Steenkamp E.T."/>
            <person name="Hirsch A.M."/>
            <person name="Manyaka P."/>
            <person name="Maluk M."/>
            <person name="Lafos M."/>
            <person name="Crook M."/>
            <person name="Gross E."/>
            <person name="Simon M.F."/>
            <person name="Bueno dos Reis Junior F."/>
            <person name="Poole P.S."/>
            <person name="Venter S.N."/>
            <person name="James E.K."/>
        </authorList>
    </citation>
    <scope>NUCLEOTIDE SEQUENCE [LARGE SCALE GENOMIC DNA]</scope>
    <source>
        <strain evidence="2 3">GP25-8</strain>
    </source>
</reference>
<evidence type="ECO:0000313" key="2">
    <source>
        <dbReference type="EMBL" id="PMS24424.1"/>
    </source>
</evidence>
<comment type="caution">
    <text evidence="2">The sequence shown here is derived from an EMBL/GenBank/DDBJ whole genome shotgun (WGS) entry which is preliminary data.</text>
</comment>
<dbReference type="PANTHER" id="PTHR45033:SF2">
    <property type="entry name" value="ZINC-TYPE ALCOHOL DEHYDROGENASE-LIKE PROTEIN C1773.06C"/>
    <property type="match status" value="1"/>
</dbReference>
<accession>A0A2N7W4U4</accession>
<dbReference type="EMBL" id="PNYB01000010">
    <property type="protein sequence ID" value="PMS24424.1"/>
    <property type="molecule type" value="Genomic_DNA"/>
</dbReference>
<dbReference type="CDD" id="cd08276">
    <property type="entry name" value="MDR7"/>
    <property type="match status" value="1"/>
</dbReference>
<dbReference type="InterPro" id="IPR036291">
    <property type="entry name" value="NAD(P)-bd_dom_sf"/>
</dbReference>
<organism evidence="2 3">
    <name type="scientific">Trinickia soli</name>
    <dbReference type="NCBI Taxonomy" id="380675"/>
    <lineage>
        <taxon>Bacteria</taxon>
        <taxon>Pseudomonadati</taxon>
        <taxon>Pseudomonadota</taxon>
        <taxon>Betaproteobacteria</taxon>
        <taxon>Burkholderiales</taxon>
        <taxon>Burkholderiaceae</taxon>
        <taxon>Trinickia</taxon>
    </lineage>
</organism>
<dbReference type="PANTHER" id="PTHR45033">
    <property type="match status" value="1"/>
</dbReference>
<dbReference type="Gene3D" id="3.90.180.10">
    <property type="entry name" value="Medium-chain alcohol dehydrogenases, catalytic domain"/>
    <property type="match status" value="1"/>
</dbReference>
<dbReference type="InterPro" id="IPR013154">
    <property type="entry name" value="ADH-like_N"/>
</dbReference>
<evidence type="ECO:0000259" key="1">
    <source>
        <dbReference type="SMART" id="SM00829"/>
    </source>
</evidence>
<dbReference type="Gene3D" id="3.40.50.720">
    <property type="entry name" value="NAD(P)-binding Rossmann-like Domain"/>
    <property type="match status" value="1"/>
</dbReference>
<protein>
    <submittedName>
        <fullName evidence="2">Alcohol dehydrogenase</fullName>
    </submittedName>
</protein>
<dbReference type="SMART" id="SM00829">
    <property type="entry name" value="PKS_ER"/>
    <property type="match status" value="1"/>
</dbReference>
<evidence type="ECO:0000313" key="3">
    <source>
        <dbReference type="Proteomes" id="UP000235347"/>
    </source>
</evidence>
<name>A0A2N7W4U4_9BURK</name>
<sequence>MKKWSVTSPGAQHLKLETAPIPTPGDYEVLVRVDAVSLNYRDLGVVDGEDGAAMPFPCTPGSDFAGSVVAVGQRVTRFAEGANVIGTFWAGWLDGDWPPTARVLGGSLPGVLAQYVVLHEDWLVQAPRTLDASTASTLPCAGLTAWFALVEKGGVHAGQTVLVQGTGGVALFAVQLARAHGARVIVTSGSEEKRRKVTELGASYVIDRQAHSQWDVLAREYTAGRGVDHVLELAGGENLATSLRALHQGGRISLIGVLGEHTMTFPSVPSFLTRPVIQGIGVGHRRALEDLVRAVDAIELKPVVDERYAFEQLPQAFEHLKRGAFGKIVVQAN</sequence>